<feature type="non-terminal residue" evidence="1">
    <location>
        <position position="70"/>
    </location>
</feature>
<accession>A0A0B6YEI3</accession>
<protein>
    <submittedName>
        <fullName evidence="1">Uncharacterized protein</fullName>
    </submittedName>
</protein>
<gene>
    <name evidence="1" type="primary">ORF23141</name>
</gene>
<dbReference type="AlphaFoldDB" id="A0A0B6YEI3"/>
<organism evidence="1">
    <name type="scientific">Arion vulgaris</name>
    <dbReference type="NCBI Taxonomy" id="1028688"/>
    <lineage>
        <taxon>Eukaryota</taxon>
        <taxon>Metazoa</taxon>
        <taxon>Spiralia</taxon>
        <taxon>Lophotrochozoa</taxon>
        <taxon>Mollusca</taxon>
        <taxon>Gastropoda</taxon>
        <taxon>Heterobranchia</taxon>
        <taxon>Euthyneura</taxon>
        <taxon>Panpulmonata</taxon>
        <taxon>Eupulmonata</taxon>
        <taxon>Stylommatophora</taxon>
        <taxon>Helicina</taxon>
        <taxon>Arionoidea</taxon>
        <taxon>Arionidae</taxon>
        <taxon>Arion</taxon>
    </lineage>
</organism>
<proteinExistence type="predicted"/>
<name>A0A0B6YEI3_9EUPU</name>
<reference evidence="1" key="1">
    <citation type="submission" date="2014-12" db="EMBL/GenBank/DDBJ databases">
        <title>Insight into the proteome of Arion vulgaris.</title>
        <authorList>
            <person name="Aradska J."/>
            <person name="Bulat T."/>
            <person name="Smidak R."/>
            <person name="Sarate P."/>
            <person name="Gangsoo J."/>
            <person name="Sialana F."/>
            <person name="Bilban M."/>
            <person name="Lubec G."/>
        </authorList>
    </citation>
    <scope>NUCLEOTIDE SEQUENCE</scope>
    <source>
        <tissue evidence="1">Skin</tissue>
    </source>
</reference>
<evidence type="ECO:0000313" key="1">
    <source>
        <dbReference type="EMBL" id="CEK54569.1"/>
    </source>
</evidence>
<sequence>MVVYTCCCLNVQIFAEKAEGKSKSDAFLTCPLLPSCEAVELIAQGFQFSHKCLVQRIRDGDWTVYVCAPC</sequence>
<dbReference type="EMBL" id="HACG01007704">
    <property type="protein sequence ID" value="CEK54569.1"/>
    <property type="molecule type" value="Transcribed_RNA"/>
</dbReference>